<feature type="binding site" evidence="2">
    <location>
        <position position="277"/>
    </location>
    <ligand>
        <name>FAD</name>
        <dbReference type="ChEBI" id="CHEBI:57692"/>
    </ligand>
</feature>
<name>A0A194VGV0_CYTMA</name>
<evidence type="ECO:0000256" key="1">
    <source>
        <dbReference type="ARBA" id="ARBA00010790"/>
    </source>
</evidence>
<dbReference type="SUPFAM" id="SSF51905">
    <property type="entry name" value="FAD/NAD(P)-binding domain"/>
    <property type="match status" value="1"/>
</dbReference>
<feature type="domain" description="Glucose-methanol-choline oxidoreductase N-terminal" evidence="3">
    <location>
        <begin position="61"/>
        <end position="358"/>
    </location>
</feature>
<dbReference type="Proteomes" id="UP000078576">
    <property type="component" value="Unassembled WGS sequence"/>
</dbReference>
<evidence type="ECO:0000313" key="6">
    <source>
        <dbReference type="Proteomes" id="UP000078576"/>
    </source>
</evidence>
<comment type="cofactor">
    <cofactor evidence="2">
        <name>FAD</name>
        <dbReference type="ChEBI" id="CHEBI:57692"/>
    </cofactor>
</comment>
<evidence type="ECO:0000313" key="5">
    <source>
        <dbReference type="EMBL" id="KUI63001.1"/>
    </source>
</evidence>
<dbReference type="PANTHER" id="PTHR11552">
    <property type="entry name" value="GLUCOSE-METHANOL-CHOLINE GMC OXIDOREDUCTASE"/>
    <property type="match status" value="1"/>
</dbReference>
<feature type="domain" description="Glucose-methanol-choline oxidoreductase C-terminal" evidence="4">
    <location>
        <begin position="500"/>
        <end position="608"/>
    </location>
</feature>
<dbReference type="Gene3D" id="3.50.50.60">
    <property type="entry name" value="FAD/NAD(P)-binding domain"/>
    <property type="match status" value="1"/>
</dbReference>
<feature type="binding site" evidence="2">
    <location>
        <begin position="585"/>
        <end position="586"/>
    </location>
    <ligand>
        <name>FAD</name>
        <dbReference type="ChEBI" id="CHEBI:57692"/>
    </ligand>
</feature>
<feature type="binding site" evidence="2">
    <location>
        <position position="141"/>
    </location>
    <ligand>
        <name>FAD</name>
        <dbReference type="ChEBI" id="CHEBI:57692"/>
    </ligand>
</feature>
<keyword evidence="2" id="KW-0285">Flavoprotein</keyword>
<proteinExistence type="inferred from homology"/>
<dbReference type="GO" id="GO:0044550">
    <property type="term" value="P:secondary metabolite biosynthetic process"/>
    <property type="evidence" value="ECO:0007669"/>
    <property type="project" value="TreeGrafter"/>
</dbReference>
<dbReference type="InterPro" id="IPR036188">
    <property type="entry name" value="FAD/NAD-bd_sf"/>
</dbReference>
<accession>A0A194VGV0</accession>
<dbReference type="InterPro" id="IPR012132">
    <property type="entry name" value="GMC_OxRdtase"/>
</dbReference>
<protein>
    <submittedName>
        <fullName evidence="5">Pyranose dehydrogenase 3</fullName>
    </submittedName>
</protein>
<sequence length="615" mass="65409">MPPTVCHVDHHMVNSQIRVAPVSALQYRARAPGSDSFGPAVDARPKGREIRESITGVDDVFDYIIVGGGTAGNALATRLSQGLPSASILVIEAGPYVTDDLDINVPGLRGKTLGTIYDWNFTTLPVEALHDRTINVNRGRVLGGCSAHNGLIWNRAAAAEYDAWEELGNPGWNWETIYAAMQKSENYTGKCTDKNVSRRVLVVRNKLISPLLNLWEPSVGNVSSLVGNNNSDQGSPIGISLGGPNSIDPTHYNASYSTNGYLPQAGPNLTILPNTTVAKVNLQQTASGSHESLYTATGVTLLDGTTLTANKEVILSAGVIQSPQLLELSGIGQPDVLRAAGITPLIDLAGVGENYQDHNGLTMSYQLKDDTDYLTRDLLTTNATFAAEELAKWFADEMSLYDSGGGVGFAFADWTTLLGADKAAQLKALAKSTNASSSSPQPLDVVTRMKLALLDDPSVPQAELVIGTGYSGSKGYPAKGTPLYGKRFINLEAAVQHSLSRGSTHVNTTDPLLGKPIIDARFFSHAYDRAGTVALARVLRAVAAAEPLRSVLAGEYEPGLAVVPEDATDEQWWEGYLADVASSTWHESGTCAMLPRGEGGVVGADLRFTAYEDPG</sequence>
<dbReference type="InterPro" id="IPR007867">
    <property type="entry name" value="GMC_OxRtase_C"/>
</dbReference>
<keyword evidence="6" id="KW-1185">Reference proteome</keyword>
<dbReference type="InterPro" id="IPR000172">
    <property type="entry name" value="GMC_OxRdtase_N"/>
</dbReference>
<dbReference type="GO" id="GO:0016614">
    <property type="term" value="F:oxidoreductase activity, acting on CH-OH group of donors"/>
    <property type="evidence" value="ECO:0007669"/>
    <property type="project" value="InterPro"/>
</dbReference>
<dbReference type="GO" id="GO:0050660">
    <property type="term" value="F:flavin adenine dinucleotide binding"/>
    <property type="evidence" value="ECO:0007669"/>
    <property type="project" value="InterPro"/>
</dbReference>
<evidence type="ECO:0000256" key="2">
    <source>
        <dbReference type="PIRSR" id="PIRSR000137-2"/>
    </source>
</evidence>
<dbReference type="SUPFAM" id="SSF54373">
    <property type="entry name" value="FAD-linked reductases, C-terminal domain"/>
    <property type="match status" value="1"/>
</dbReference>
<dbReference type="Pfam" id="PF05199">
    <property type="entry name" value="GMC_oxred_C"/>
    <property type="match status" value="1"/>
</dbReference>
<dbReference type="Pfam" id="PF00732">
    <property type="entry name" value="GMC_oxred_N"/>
    <property type="match status" value="1"/>
</dbReference>
<evidence type="ECO:0000259" key="3">
    <source>
        <dbReference type="Pfam" id="PF00732"/>
    </source>
</evidence>
<dbReference type="PIRSF" id="PIRSF000137">
    <property type="entry name" value="Alcohol_oxidase"/>
    <property type="match status" value="1"/>
</dbReference>
<reference evidence="6" key="1">
    <citation type="submission" date="2014-12" db="EMBL/GenBank/DDBJ databases">
        <title>Genome Sequence of Valsa Canker Pathogens Uncovers a Specific Adaption of Colonization on Woody Bark.</title>
        <authorList>
            <person name="Yin Z."/>
            <person name="Liu H."/>
            <person name="Gao X."/>
            <person name="Li Z."/>
            <person name="Song N."/>
            <person name="Ke X."/>
            <person name="Dai Q."/>
            <person name="Wu Y."/>
            <person name="Sun Y."/>
            <person name="Xu J.-R."/>
            <person name="Kang Z.K."/>
            <person name="Wang L."/>
            <person name="Huang L."/>
        </authorList>
    </citation>
    <scope>NUCLEOTIDE SEQUENCE [LARGE SCALE GENOMIC DNA]</scope>
    <source>
        <strain evidence="6">SXYL134</strain>
    </source>
</reference>
<comment type="similarity">
    <text evidence="1">Belongs to the GMC oxidoreductase family.</text>
</comment>
<dbReference type="PANTHER" id="PTHR11552:SF115">
    <property type="entry name" value="DEHYDROGENASE XPTC-RELATED"/>
    <property type="match status" value="1"/>
</dbReference>
<dbReference type="Gene3D" id="3.30.560.10">
    <property type="entry name" value="Glucose Oxidase, domain 3"/>
    <property type="match status" value="1"/>
</dbReference>
<keyword evidence="2" id="KW-0274">FAD</keyword>
<dbReference type="EMBL" id="KN714850">
    <property type="protein sequence ID" value="KUI63001.1"/>
    <property type="molecule type" value="Genomic_DNA"/>
</dbReference>
<dbReference type="OrthoDB" id="269227at2759"/>
<dbReference type="AlphaFoldDB" id="A0A194VGV0"/>
<evidence type="ECO:0000259" key="4">
    <source>
        <dbReference type="Pfam" id="PF05199"/>
    </source>
</evidence>
<gene>
    <name evidence="5" type="ORF">VP1G_10118</name>
</gene>
<dbReference type="STRING" id="694573.A0A194VGV0"/>
<organism evidence="5 6">
    <name type="scientific">Cytospora mali</name>
    <name type="common">Apple Valsa canker fungus</name>
    <name type="synonym">Valsa mali</name>
    <dbReference type="NCBI Taxonomy" id="578113"/>
    <lineage>
        <taxon>Eukaryota</taxon>
        <taxon>Fungi</taxon>
        <taxon>Dikarya</taxon>
        <taxon>Ascomycota</taxon>
        <taxon>Pezizomycotina</taxon>
        <taxon>Sordariomycetes</taxon>
        <taxon>Sordariomycetidae</taxon>
        <taxon>Diaporthales</taxon>
        <taxon>Cytosporaceae</taxon>
        <taxon>Cytospora</taxon>
    </lineage>
</organism>